<dbReference type="CDD" id="cd03801">
    <property type="entry name" value="GT4_PimA-like"/>
    <property type="match status" value="1"/>
</dbReference>
<evidence type="ECO:0000313" key="3">
    <source>
        <dbReference type="Proteomes" id="UP001595648"/>
    </source>
</evidence>
<dbReference type="Proteomes" id="UP001595648">
    <property type="component" value="Unassembled WGS sequence"/>
</dbReference>
<dbReference type="PANTHER" id="PTHR12526:SF600">
    <property type="entry name" value="GLYCOSYL TRANSFERASE GROUP 1"/>
    <property type="match status" value="1"/>
</dbReference>
<reference evidence="3" key="1">
    <citation type="journal article" date="2019" name="Int. J. Syst. Evol. Microbiol.">
        <title>The Global Catalogue of Microorganisms (GCM) 10K type strain sequencing project: providing services to taxonomists for standard genome sequencing and annotation.</title>
        <authorList>
            <consortium name="The Broad Institute Genomics Platform"/>
            <consortium name="The Broad Institute Genome Sequencing Center for Infectious Disease"/>
            <person name="Wu L."/>
            <person name="Ma J."/>
        </authorList>
    </citation>
    <scope>NUCLEOTIDE SEQUENCE [LARGE SCALE GENOMIC DNA]</scope>
    <source>
        <strain evidence="3">ICMP 19515</strain>
    </source>
</reference>
<keyword evidence="2" id="KW-0328">Glycosyltransferase</keyword>
<organism evidence="2 3">
    <name type="scientific">Mesorhizobium cantuariense</name>
    <dbReference type="NCBI Taxonomy" id="1300275"/>
    <lineage>
        <taxon>Bacteria</taxon>
        <taxon>Pseudomonadati</taxon>
        <taxon>Pseudomonadota</taxon>
        <taxon>Alphaproteobacteria</taxon>
        <taxon>Hyphomicrobiales</taxon>
        <taxon>Phyllobacteriaceae</taxon>
        <taxon>Mesorhizobium</taxon>
    </lineage>
</organism>
<dbReference type="PANTHER" id="PTHR12526">
    <property type="entry name" value="GLYCOSYLTRANSFERASE"/>
    <property type="match status" value="1"/>
</dbReference>
<keyword evidence="2" id="KW-0808">Transferase</keyword>
<name>A0ABV7N0L7_9HYPH</name>
<dbReference type="InterPro" id="IPR028098">
    <property type="entry name" value="Glyco_trans_4-like_N"/>
</dbReference>
<dbReference type="EC" id="2.4.-.-" evidence="2"/>
<dbReference type="SUPFAM" id="SSF53756">
    <property type="entry name" value="UDP-Glycosyltransferase/glycogen phosphorylase"/>
    <property type="match status" value="1"/>
</dbReference>
<sequence length="402" mass="43151">MTLPALNAERRTLIVTHDPAYPPTSGADLRNHRNAEAAAEFGPVCLVSVRPRAVEAADPSIRSEALSIEGEARSGSVGWWRIRAEHRISRTALTRLETLVRDFRPDTVLVEGIGLFKLLRPLRALTKQLILDMHNVESDLAGQLRRVDAKRPAVATITPSLGIRRLERKALALADRVWVCSSQDRERLMALSRHTVPIDVVPNGIPHAGHSPETLPVEPGAGNGFPVILFIGHLGYPPNVDAVERLAGSILPRIRQALPAATLVLAGRKPKPAVQALAGLPGVDLVEDPESVAPLLSSAHLSIMPLAAGGGTRIKILEAMAWGVPVIATPLAAEGLDLVDKEELLLSDTDEGLADMAVGLCLDAKRRARQRVRAHQAVWTRFGPQAIRDAVRAGLGLDEAGA</sequence>
<dbReference type="EMBL" id="JBHRVD010000001">
    <property type="protein sequence ID" value="MFC3327202.1"/>
    <property type="molecule type" value="Genomic_DNA"/>
</dbReference>
<dbReference type="GO" id="GO:0016757">
    <property type="term" value="F:glycosyltransferase activity"/>
    <property type="evidence" value="ECO:0007669"/>
    <property type="project" value="UniProtKB-KW"/>
</dbReference>
<gene>
    <name evidence="2" type="ORF">ACFOJ9_36370</name>
</gene>
<keyword evidence="3" id="KW-1185">Reference proteome</keyword>
<accession>A0ABV7N0L7</accession>
<dbReference type="Pfam" id="PF13579">
    <property type="entry name" value="Glyco_trans_4_4"/>
    <property type="match status" value="1"/>
</dbReference>
<evidence type="ECO:0000259" key="1">
    <source>
        <dbReference type="Pfam" id="PF13579"/>
    </source>
</evidence>
<comment type="caution">
    <text evidence="2">The sequence shown here is derived from an EMBL/GenBank/DDBJ whole genome shotgun (WGS) entry which is preliminary data.</text>
</comment>
<proteinExistence type="predicted"/>
<dbReference type="Pfam" id="PF13692">
    <property type="entry name" value="Glyco_trans_1_4"/>
    <property type="match status" value="1"/>
</dbReference>
<protein>
    <submittedName>
        <fullName evidence="2">Glycosyltransferase family 4 protein</fullName>
        <ecNumber evidence="2">2.4.-.-</ecNumber>
    </submittedName>
</protein>
<feature type="domain" description="Glycosyltransferase subfamily 4-like N-terminal" evidence="1">
    <location>
        <begin position="76"/>
        <end position="204"/>
    </location>
</feature>
<dbReference type="Gene3D" id="3.40.50.2000">
    <property type="entry name" value="Glycogen Phosphorylase B"/>
    <property type="match status" value="2"/>
</dbReference>
<evidence type="ECO:0000313" key="2">
    <source>
        <dbReference type="EMBL" id="MFC3327202.1"/>
    </source>
</evidence>
<dbReference type="RefSeq" id="WP_378986622.1">
    <property type="nucleotide sequence ID" value="NZ_JBHRVD010000001.1"/>
</dbReference>